<gene>
    <name evidence="1" type="ORF">ACFL6M_04380</name>
</gene>
<keyword evidence="2" id="KW-1185">Reference proteome</keyword>
<comment type="caution">
    <text evidence="1">The sequence shown here is derived from an EMBL/GenBank/DDBJ whole genome shotgun (WGS) entry which is preliminary data.</text>
</comment>
<organism evidence="1 2">
    <name type="scientific">Eiseniibacteriota bacterium</name>
    <dbReference type="NCBI Taxonomy" id="2212470"/>
    <lineage>
        <taxon>Bacteria</taxon>
        <taxon>Candidatus Eiseniibacteriota</taxon>
    </lineage>
</organism>
<evidence type="ECO:0000313" key="2">
    <source>
        <dbReference type="Proteomes" id="UP001593833"/>
    </source>
</evidence>
<name>A0ABV6YKF7_UNCEI</name>
<dbReference type="EMBL" id="JBHPKH010000041">
    <property type="protein sequence ID" value="MFC1572817.1"/>
    <property type="molecule type" value="Genomic_DNA"/>
</dbReference>
<reference evidence="1 2" key="1">
    <citation type="submission" date="2024-09" db="EMBL/GenBank/DDBJ databases">
        <authorList>
            <person name="D'Angelo T."/>
        </authorList>
    </citation>
    <scope>NUCLEOTIDE SEQUENCE [LARGE SCALE GENOMIC DNA]</scope>
    <source>
        <strain evidence="1">SAG AM-320-E07</strain>
    </source>
</reference>
<proteinExistence type="predicted"/>
<sequence>MRARRVFSDKKEQDQHAWNFQALRKLRFRTRGKELVEKELQSHPGREIATAIQDVYAKADLFEEDFVTLNETVEVFWAGAFRRGTRHAKYCSLQRAVWRAAFHATTSAQSLSETIASTMKHFSTRRKVRGKKDRKFYADGFVDAFREILGSPINNFGHSLRGWLYHVKLSNPDWVGYKTFDTGEHVDRFLLDYDTLMALAKRRPLARPYILENSITVRGSHHQRSGQPFGVDLVAHFVRHRRLLKRLAKLVLQELRDPHFGQSYGFAHHSLEEYLDWERAGLGTSREWKRCKHCGHWFPGTR</sequence>
<accession>A0ABV6YKF7</accession>
<protein>
    <submittedName>
        <fullName evidence="1">Uncharacterized protein</fullName>
    </submittedName>
</protein>
<dbReference type="Proteomes" id="UP001593833">
    <property type="component" value="Unassembled WGS sequence"/>
</dbReference>
<evidence type="ECO:0000313" key="1">
    <source>
        <dbReference type="EMBL" id="MFC1572817.1"/>
    </source>
</evidence>